<proteinExistence type="predicted"/>
<dbReference type="EMBL" id="AM181176">
    <property type="protein sequence ID" value="CAY49546.1"/>
    <property type="molecule type" value="Genomic_DNA"/>
</dbReference>
<dbReference type="AlphaFoldDB" id="C3KCC0"/>
<gene>
    <name evidence="2" type="ordered locus">PFLU_3320</name>
</gene>
<reference evidence="1" key="2">
    <citation type="submission" date="2023-10" db="EMBL/GenBank/DDBJ databases">
        <authorList>
            <person name="Fortmann-Grote C."/>
        </authorList>
    </citation>
    <scope>NUCLEOTIDE SEQUENCE</scope>
    <source>
        <strain evidence="1">SBW25</strain>
    </source>
</reference>
<evidence type="ECO:0008006" key="3">
    <source>
        <dbReference type="Google" id="ProtNLM"/>
    </source>
</evidence>
<dbReference type="EMBL" id="OV986001">
    <property type="protein sequence ID" value="CAI2797535.1"/>
    <property type="molecule type" value="Genomic_DNA"/>
</dbReference>
<evidence type="ECO:0000313" key="1">
    <source>
        <dbReference type="EMBL" id="CAI2797535.1"/>
    </source>
</evidence>
<organism evidence="2">
    <name type="scientific">Pseudomonas fluorescens (strain SBW25)</name>
    <dbReference type="NCBI Taxonomy" id="216595"/>
    <lineage>
        <taxon>Bacteria</taxon>
        <taxon>Pseudomonadati</taxon>
        <taxon>Pseudomonadota</taxon>
        <taxon>Gammaproteobacteria</taxon>
        <taxon>Pseudomonadales</taxon>
        <taxon>Pseudomonadaceae</taxon>
        <taxon>Pseudomonas</taxon>
    </lineage>
</organism>
<reference evidence="2" key="1">
    <citation type="journal article" date="2009" name="Genome Biol.">
        <title>Genomic and genetic analyses of diversity and plant interactions of Pseudomonas fluorescens.</title>
        <authorList>
            <person name="Silby M.W."/>
            <person name="Cerdeno-Tarraga A.M."/>
            <person name="Vernikos G.S."/>
            <person name="Giddens S.R."/>
            <person name="Jackson R.W."/>
            <person name="Preston G.M."/>
            <person name="Zhang X.X."/>
            <person name="Moon C.D."/>
            <person name="Gehrig S.M."/>
            <person name="Godfrey S.A."/>
            <person name="Knight C.G."/>
            <person name="Malone J.G."/>
            <person name="Robinson Z."/>
            <person name="Spiers A.J."/>
            <person name="Harris S."/>
            <person name="Challis G.L."/>
            <person name="Yaxley A.M."/>
            <person name="Harris D."/>
            <person name="Seeger K."/>
            <person name="Murphy L."/>
            <person name="Rutter S."/>
            <person name="Squares R."/>
            <person name="Quail M.A."/>
            <person name="Saunders E."/>
            <person name="Mavromatis K."/>
            <person name="Brettin T.S."/>
            <person name="Bentley S.D."/>
            <person name="Hothersall J."/>
            <person name="Stephens E."/>
            <person name="Thomas C.M."/>
            <person name="Parkhill J."/>
            <person name="Levy S.B."/>
            <person name="Rainey P.B."/>
            <person name="Thomson N.R."/>
        </authorList>
    </citation>
    <scope>NUCLEOTIDE SEQUENCE [LARGE SCALE GENOMIC DNA]</scope>
    <source>
        <strain evidence="2">SBW25</strain>
    </source>
</reference>
<dbReference type="HOGENOM" id="CLU_1625664_0_0_6"/>
<protein>
    <recommendedName>
        <fullName evidence="3">Response regulatory domain-containing protein</fullName>
    </recommendedName>
</protein>
<sequence>MWNAPGAQLTGTLAMIDKHLRILILDSLHAHVVQIEKLLNRMGYHCIATASSDREGRQLSRAGLRRFDVLLAADHVVRKPGVAGSAFDAYDIANVFIYGRPADSEQVHLPSHGERYWRCGLPEYLVLEWFMARSKRSLPEAAAHPLRTPCTDSPGYFALPGAR</sequence>
<name>C3KCC0_PSEFS</name>
<evidence type="ECO:0000313" key="2">
    <source>
        <dbReference type="EMBL" id="CAY49546.1"/>
    </source>
</evidence>
<dbReference type="Proteomes" id="UP001152918">
    <property type="component" value="Chromosome"/>
</dbReference>
<dbReference type="KEGG" id="pfs:PFLU_3320"/>
<accession>C3KCC0</accession>